<dbReference type="AlphaFoldDB" id="A0A6A5TFM5"/>
<dbReference type="InterPro" id="IPR002893">
    <property type="entry name" value="Znf_MYND"/>
</dbReference>
<dbReference type="OrthoDB" id="341421at2759"/>
<organism evidence="6 7">
    <name type="scientific">Byssothecium circinans</name>
    <dbReference type="NCBI Taxonomy" id="147558"/>
    <lineage>
        <taxon>Eukaryota</taxon>
        <taxon>Fungi</taxon>
        <taxon>Dikarya</taxon>
        <taxon>Ascomycota</taxon>
        <taxon>Pezizomycotina</taxon>
        <taxon>Dothideomycetes</taxon>
        <taxon>Pleosporomycetidae</taxon>
        <taxon>Pleosporales</taxon>
        <taxon>Massarineae</taxon>
        <taxon>Massarinaceae</taxon>
        <taxon>Byssothecium</taxon>
    </lineage>
</organism>
<evidence type="ECO:0000313" key="6">
    <source>
        <dbReference type="EMBL" id="KAF1950442.1"/>
    </source>
</evidence>
<keyword evidence="3" id="KW-0862">Zinc</keyword>
<sequence>MGAWGYGLFQSDHDFDLVSDLTGEAGLYKLEEEAVEKAKAEGADEKTIRHISYSIYFPSDLEFVRQHLDSGVLAKMVQEKEAAMLAPPKEGEWVFNDPCYAYVLLGACAMSLGCHLPDSYISMLKKVYTEGGLMPDALKQMKKALFGPDGFTNGVPYDFESKDLVETANAMGSAPPSGRGWVGMNVIGPGGIFNTGMGDSSTSAVIKELRAKHNHPDACGGCGVEQGEEGTVLMQCARCKDRKYCSKDCQRKQWKIHKRVCEPADE</sequence>
<keyword evidence="2 4" id="KW-0863">Zinc-finger</keyword>
<dbReference type="Proteomes" id="UP000800035">
    <property type="component" value="Unassembled WGS sequence"/>
</dbReference>
<accession>A0A6A5TFM5</accession>
<dbReference type="EMBL" id="ML977026">
    <property type="protein sequence ID" value="KAF1950442.1"/>
    <property type="molecule type" value="Genomic_DNA"/>
</dbReference>
<keyword evidence="7" id="KW-1185">Reference proteome</keyword>
<protein>
    <recommendedName>
        <fullName evidence="5">MYND-type domain-containing protein</fullName>
    </recommendedName>
</protein>
<dbReference type="SUPFAM" id="SSF144232">
    <property type="entry name" value="HIT/MYND zinc finger-like"/>
    <property type="match status" value="1"/>
</dbReference>
<dbReference type="GO" id="GO:0008270">
    <property type="term" value="F:zinc ion binding"/>
    <property type="evidence" value="ECO:0007669"/>
    <property type="project" value="UniProtKB-KW"/>
</dbReference>
<evidence type="ECO:0000256" key="3">
    <source>
        <dbReference type="ARBA" id="ARBA00022833"/>
    </source>
</evidence>
<evidence type="ECO:0000313" key="7">
    <source>
        <dbReference type="Proteomes" id="UP000800035"/>
    </source>
</evidence>
<evidence type="ECO:0000256" key="1">
    <source>
        <dbReference type="ARBA" id="ARBA00022723"/>
    </source>
</evidence>
<name>A0A6A5TFM5_9PLEO</name>
<gene>
    <name evidence="6" type="ORF">CC80DRAFT_578477</name>
</gene>
<dbReference type="PROSITE" id="PS50865">
    <property type="entry name" value="ZF_MYND_2"/>
    <property type="match status" value="1"/>
</dbReference>
<proteinExistence type="predicted"/>
<evidence type="ECO:0000256" key="2">
    <source>
        <dbReference type="ARBA" id="ARBA00022771"/>
    </source>
</evidence>
<evidence type="ECO:0000256" key="4">
    <source>
        <dbReference type="PROSITE-ProRule" id="PRU00134"/>
    </source>
</evidence>
<feature type="domain" description="MYND-type" evidence="5">
    <location>
        <begin position="219"/>
        <end position="261"/>
    </location>
</feature>
<evidence type="ECO:0000259" key="5">
    <source>
        <dbReference type="PROSITE" id="PS50865"/>
    </source>
</evidence>
<dbReference type="Gene3D" id="6.10.140.2220">
    <property type="match status" value="1"/>
</dbReference>
<reference evidence="6" key="1">
    <citation type="journal article" date="2020" name="Stud. Mycol.">
        <title>101 Dothideomycetes genomes: a test case for predicting lifestyles and emergence of pathogens.</title>
        <authorList>
            <person name="Haridas S."/>
            <person name="Albert R."/>
            <person name="Binder M."/>
            <person name="Bloem J."/>
            <person name="Labutti K."/>
            <person name="Salamov A."/>
            <person name="Andreopoulos B."/>
            <person name="Baker S."/>
            <person name="Barry K."/>
            <person name="Bills G."/>
            <person name="Bluhm B."/>
            <person name="Cannon C."/>
            <person name="Castanera R."/>
            <person name="Culley D."/>
            <person name="Daum C."/>
            <person name="Ezra D."/>
            <person name="Gonzalez J."/>
            <person name="Henrissat B."/>
            <person name="Kuo A."/>
            <person name="Liang C."/>
            <person name="Lipzen A."/>
            <person name="Lutzoni F."/>
            <person name="Magnuson J."/>
            <person name="Mondo S."/>
            <person name="Nolan M."/>
            <person name="Ohm R."/>
            <person name="Pangilinan J."/>
            <person name="Park H.-J."/>
            <person name="Ramirez L."/>
            <person name="Alfaro M."/>
            <person name="Sun H."/>
            <person name="Tritt A."/>
            <person name="Yoshinaga Y."/>
            <person name="Zwiers L.-H."/>
            <person name="Turgeon B."/>
            <person name="Goodwin S."/>
            <person name="Spatafora J."/>
            <person name="Crous P."/>
            <person name="Grigoriev I."/>
        </authorList>
    </citation>
    <scope>NUCLEOTIDE SEQUENCE</scope>
    <source>
        <strain evidence="6">CBS 675.92</strain>
    </source>
</reference>
<dbReference type="Pfam" id="PF01753">
    <property type="entry name" value="zf-MYND"/>
    <property type="match status" value="1"/>
</dbReference>
<keyword evidence="1" id="KW-0479">Metal-binding</keyword>